<name>A0A919V9N0_9ACTN</name>
<organism evidence="1 2">
    <name type="scientific">Sinosporangium siamense</name>
    <dbReference type="NCBI Taxonomy" id="1367973"/>
    <lineage>
        <taxon>Bacteria</taxon>
        <taxon>Bacillati</taxon>
        <taxon>Actinomycetota</taxon>
        <taxon>Actinomycetes</taxon>
        <taxon>Streptosporangiales</taxon>
        <taxon>Streptosporangiaceae</taxon>
        <taxon>Sinosporangium</taxon>
    </lineage>
</organism>
<dbReference type="AlphaFoldDB" id="A0A919V9N0"/>
<sequence>MNTMNIVRVRISQPLPYGEAEEIAVDEHMSVMCGEPRWLSVADVIVYRPAMPKQEVEQVFKTSLRRYPGSLVVALTTDDGSCVVGTREGGLLRVATLVPWVAASAAHAWTVAGQRLDDLHECCIRAEDQVGARAAGPGPVLLEVRRVR</sequence>
<protein>
    <submittedName>
        <fullName evidence="1">Uncharacterized protein</fullName>
    </submittedName>
</protein>
<keyword evidence="2" id="KW-1185">Reference proteome</keyword>
<evidence type="ECO:0000313" key="1">
    <source>
        <dbReference type="EMBL" id="GII95491.1"/>
    </source>
</evidence>
<dbReference type="EMBL" id="BOOW01000036">
    <property type="protein sequence ID" value="GII95491.1"/>
    <property type="molecule type" value="Genomic_DNA"/>
</dbReference>
<accession>A0A919V9N0</accession>
<reference evidence="1" key="1">
    <citation type="submission" date="2021-01" db="EMBL/GenBank/DDBJ databases">
        <title>Whole genome shotgun sequence of Sinosporangium siamense NBRC 109515.</title>
        <authorList>
            <person name="Komaki H."/>
            <person name="Tamura T."/>
        </authorList>
    </citation>
    <scope>NUCLEOTIDE SEQUENCE</scope>
    <source>
        <strain evidence="1">NBRC 109515</strain>
    </source>
</reference>
<evidence type="ECO:0000313" key="2">
    <source>
        <dbReference type="Proteomes" id="UP000606172"/>
    </source>
</evidence>
<dbReference type="RefSeq" id="WP_204030546.1">
    <property type="nucleotide sequence ID" value="NZ_BOOW01000036.1"/>
</dbReference>
<comment type="caution">
    <text evidence="1">The sequence shown here is derived from an EMBL/GenBank/DDBJ whole genome shotgun (WGS) entry which is preliminary data.</text>
</comment>
<dbReference type="Proteomes" id="UP000606172">
    <property type="component" value="Unassembled WGS sequence"/>
</dbReference>
<gene>
    <name evidence="1" type="ORF">Ssi02_57220</name>
</gene>
<proteinExistence type="predicted"/>